<dbReference type="Gene3D" id="3.40.50.150">
    <property type="entry name" value="Vaccinia Virus protein VP39"/>
    <property type="match status" value="1"/>
</dbReference>
<reference evidence="6 7" key="1">
    <citation type="submission" date="2017-12" db="EMBL/GenBank/DDBJ databases">
        <authorList>
            <person name="Hurst M.R.H."/>
        </authorList>
    </citation>
    <scope>NUCLEOTIDE SEQUENCE [LARGE SCALE GENOMIC DNA]</scope>
    <source>
        <strain evidence="6 7">SY-3-19</strain>
    </source>
</reference>
<feature type="region of interest" description="Disordered" evidence="4">
    <location>
        <begin position="1"/>
        <end position="24"/>
    </location>
</feature>
<keyword evidence="2" id="KW-0808">Transferase</keyword>
<keyword evidence="3" id="KW-0949">S-adenosyl-L-methionine</keyword>
<dbReference type="CDD" id="cd02440">
    <property type="entry name" value="AdoMet_MTases"/>
    <property type="match status" value="1"/>
</dbReference>
<dbReference type="AlphaFoldDB" id="A0A2S7K5X4"/>
<dbReference type="GO" id="GO:0032259">
    <property type="term" value="P:methylation"/>
    <property type="evidence" value="ECO:0007669"/>
    <property type="project" value="UniProtKB-KW"/>
</dbReference>
<dbReference type="InterPro" id="IPR029063">
    <property type="entry name" value="SAM-dependent_MTases_sf"/>
</dbReference>
<evidence type="ECO:0000256" key="1">
    <source>
        <dbReference type="ARBA" id="ARBA00022603"/>
    </source>
</evidence>
<dbReference type="SUPFAM" id="SSF53335">
    <property type="entry name" value="S-adenosyl-L-methionine-dependent methyltransferases"/>
    <property type="match status" value="1"/>
</dbReference>
<evidence type="ECO:0000256" key="4">
    <source>
        <dbReference type="SAM" id="MobiDB-lite"/>
    </source>
</evidence>
<evidence type="ECO:0000256" key="2">
    <source>
        <dbReference type="ARBA" id="ARBA00022679"/>
    </source>
</evidence>
<name>A0A2S7K5X4_9PROT</name>
<sequence length="368" mass="41299">MAASSFLLHSSNSADRRPKAHNKHYRRHRSMVDFRAIGRFPRLYRSVSVFGFRNQRHCCLFRARRTGRHGNSIGGDGDHGFNLAGARLSRRRGLSDHLAGLSPPARRLFRLDGGATQRANFMTTSTFTDNTINRETHAVTGAHSRLKKARKMEMLIAPYAKISGAKILDIGAGSGEITNYFAAQAGPQGEVVGIDAVNQLCGEFDFRFELAEGTAIPCETGVFDIVMSNHVIEHVGAHRHQARHLSEIWRVLKKDGVLYLAFPNRWGLVEPHYRLPFLSWLPKRVADFYVALSGRGEAYDCDLLSRGDVMKLSLPLFEIHDETKAALKIYIATELTGLKRIAANFASRFPYPLLRPFIPTIIFVCKPR</sequence>
<dbReference type="GO" id="GO:0008757">
    <property type="term" value="F:S-adenosylmethionine-dependent methyltransferase activity"/>
    <property type="evidence" value="ECO:0007669"/>
    <property type="project" value="InterPro"/>
</dbReference>
<dbReference type="EMBL" id="PJCH01000005">
    <property type="protein sequence ID" value="PQA87910.1"/>
    <property type="molecule type" value="Genomic_DNA"/>
</dbReference>
<dbReference type="Pfam" id="PF08241">
    <property type="entry name" value="Methyltransf_11"/>
    <property type="match status" value="1"/>
</dbReference>
<evidence type="ECO:0000313" key="7">
    <source>
        <dbReference type="Proteomes" id="UP000239504"/>
    </source>
</evidence>
<protein>
    <recommendedName>
        <fullName evidence="5">Methyltransferase type 11 domain-containing protein</fullName>
    </recommendedName>
</protein>
<gene>
    <name evidence="6" type="ORF">CW354_06070</name>
</gene>
<feature type="domain" description="Methyltransferase type 11" evidence="5">
    <location>
        <begin position="168"/>
        <end position="260"/>
    </location>
</feature>
<dbReference type="InterPro" id="IPR013216">
    <property type="entry name" value="Methyltransf_11"/>
</dbReference>
<dbReference type="Proteomes" id="UP000239504">
    <property type="component" value="Unassembled WGS sequence"/>
</dbReference>
<keyword evidence="7" id="KW-1185">Reference proteome</keyword>
<proteinExistence type="predicted"/>
<organism evidence="6 7">
    <name type="scientific">Hyphococcus luteus</name>
    <dbReference type="NCBI Taxonomy" id="2058213"/>
    <lineage>
        <taxon>Bacteria</taxon>
        <taxon>Pseudomonadati</taxon>
        <taxon>Pseudomonadota</taxon>
        <taxon>Alphaproteobacteria</taxon>
        <taxon>Parvularculales</taxon>
        <taxon>Parvularculaceae</taxon>
        <taxon>Hyphococcus</taxon>
    </lineage>
</organism>
<evidence type="ECO:0000313" key="6">
    <source>
        <dbReference type="EMBL" id="PQA87910.1"/>
    </source>
</evidence>
<evidence type="ECO:0000259" key="5">
    <source>
        <dbReference type="Pfam" id="PF08241"/>
    </source>
</evidence>
<comment type="caution">
    <text evidence="6">The sequence shown here is derived from an EMBL/GenBank/DDBJ whole genome shotgun (WGS) entry which is preliminary data.</text>
</comment>
<dbReference type="PANTHER" id="PTHR43464:SF19">
    <property type="entry name" value="UBIQUINONE BIOSYNTHESIS O-METHYLTRANSFERASE, MITOCHONDRIAL"/>
    <property type="match status" value="1"/>
</dbReference>
<accession>A0A2S7K5X4</accession>
<keyword evidence="1" id="KW-0489">Methyltransferase</keyword>
<dbReference type="OrthoDB" id="7260171at2"/>
<dbReference type="PANTHER" id="PTHR43464">
    <property type="entry name" value="METHYLTRANSFERASE"/>
    <property type="match status" value="1"/>
</dbReference>
<evidence type="ECO:0000256" key="3">
    <source>
        <dbReference type="ARBA" id="ARBA00022691"/>
    </source>
</evidence>